<dbReference type="InterPro" id="IPR016169">
    <property type="entry name" value="FAD-bd_PCMH_sub2"/>
</dbReference>
<name>A0A9W8NKJ0_9PEZI</name>
<dbReference type="PROSITE" id="PS00455">
    <property type="entry name" value="AMP_BINDING"/>
    <property type="match status" value="1"/>
</dbReference>
<dbReference type="InterPro" id="IPR006094">
    <property type="entry name" value="Oxid_FAD_bind_N"/>
</dbReference>
<dbReference type="Pfam" id="PF13193">
    <property type="entry name" value="AMP-binding_C"/>
    <property type="match status" value="1"/>
</dbReference>
<dbReference type="FunFam" id="3.40.50.12780:FF:000001">
    <property type="entry name" value="Acetyl-coenzyme A synthetase"/>
    <property type="match status" value="1"/>
</dbReference>
<evidence type="ECO:0000256" key="1">
    <source>
        <dbReference type="ARBA" id="ARBA00006432"/>
    </source>
</evidence>
<dbReference type="InterPro" id="IPR036318">
    <property type="entry name" value="FAD-bd_PCMH-like_sf"/>
</dbReference>
<dbReference type="Proteomes" id="UP001148614">
    <property type="component" value="Unassembled WGS sequence"/>
</dbReference>
<dbReference type="GO" id="GO:0016208">
    <property type="term" value="F:AMP binding"/>
    <property type="evidence" value="ECO:0007669"/>
    <property type="project" value="InterPro"/>
</dbReference>
<dbReference type="EC" id="6.2.1.1" evidence="2"/>
<dbReference type="Gene3D" id="3.30.300.30">
    <property type="match status" value="1"/>
</dbReference>
<dbReference type="EMBL" id="JANPWZ010000223">
    <property type="protein sequence ID" value="KAJ3578376.1"/>
    <property type="molecule type" value="Genomic_DNA"/>
</dbReference>
<comment type="similarity">
    <text evidence="1">Belongs to the ATP-dependent AMP-binding enzyme family.</text>
</comment>
<dbReference type="InterPro" id="IPR025110">
    <property type="entry name" value="AMP-bd_C"/>
</dbReference>
<accession>A0A9W8NKJ0</accession>
<dbReference type="InterPro" id="IPR042099">
    <property type="entry name" value="ANL_N_sf"/>
</dbReference>
<comment type="caution">
    <text evidence="7">The sequence shown here is derived from an EMBL/GenBank/DDBJ whole genome shotgun (WGS) entry which is preliminary data.</text>
</comment>
<dbReference type="InterPro" id="IPR000873">
    <property type="entry name" value="AMP-dep_synth/lig_dom"/>
</dbReference>
<proteinExistence type="inferred from homology"/>
<dbReference type="AlphaFoldDB" id="A0A9W8NKJ0"/>
<dbReference type="PANTHER" id="PTHR24095:SF14">
    <property type="entry name" value="ACETYL-COENZYME A SYNTHETASE 1"/>
    <property type="match status" value="1"/>
</dbReference>
<dbReference type="PANTHER" id="PTHR24095">
    <property type="entry name" value="ACETYL-COENZYME A SYNTHETASE"/>
    <property type="match status" value="1"/>
</dbReference>
<keyword evidence="3" id="KW-0436">Ligase</keyword>
<evidence type="ECO:0000256" key="2">
    <source>
        <dbReference type="ARBA" id="ARBA00013275"/>
    </source>
</evidence>
<evidence type="ECO:0000313" key="8">
    <source>
        <dbReference type="Proteomes" id="UP001148614"/>
    </source>
</evidence>
<dbReference type="VEuPathDB" id="FungiDB:F4678DRAFT_479696"/>
<dbReference type="InterPro" id="IPR020845">
    <property type="entry name" value="AMP-binding_CS"/>
</dbReference>
<evidence type="ECO:0000256" key="5">
    <source>
        <dbReference type="ARBA" id="ARBA00022840"/>
    </source>
</evidence>
<dbReference type="Pfam" id="PF01565">
    <property type="entry name" value="FAD_binding_4"/>
    <property type="match status" value="1"/>
</dbReference>
<evidence type="ECO:0000256" key="4">
    <source>
        <dbReference type="ARBA" id="ARBA00022741"/>
    </source>
</evidence>
<dbReference type="SUPFAM" id="SSF56801">
    <property type="entry name" value="Acetyl-CoA synthetase-like"/>
    <property type="match status" value="1"/>
</dbReference>
<dbReference type="NCBIfam" id="NF001208">
    <property type="entry name" value="PRK00174.1"/>
    <property type="match status" value="1"/>
</dbReference>
<evidence type="ECO:0000313" key="7">
    <source>
        <dbReference type="EMBL" id="KAJ3578376.1"/>
    </source>
</evidence>
<sequence length="1120" mass="123637">MRPSYLQYLIIARLVPGIQAVAEPIQQASLTSPSICCEVIQHAGIPNVYFPNETVFSERVESYWSLTSQLTPKCFVLPRNTDEVSALIKTLVEKTQCQFAIRGGGHSSNAGANNIENGVTIDLSLLNSTKYDAATGLASIGPGSRWLNVYRTLDPLGVGVPGGRIGTVGVGGLLTGGGCSLYLYRQGFACDSVHSYEVVLADGKIVTASSKENTDLYQALKGGSSNFGIVTSFNMTTFRRTPIWSASLVHPESAGNAGQAHIAGIKKWIDDVENYQNSSAIVFWTYRPALKQTIIISGLADVSGTANPLILNDLFTIPGAINSTTQMTNMSEYALGTQAEGYRNIWFTLTFKNDEKTLSKAVELHGKLVEEMKEESSDGDFETQCFFQPLPAVIGQHGRERGGNVLGIEKLEDNAVILLGSLAVNGLDQEALGREKMLAWKDDLERYTIEADTYVPYRYLNYADASQDVLARDNIDILVHNPDSVNRALLVAKMPPVTFREVGFDVAVEGIVRRLRYANYYLVPAEGHPTEPHLKHFYEYERLYKHSIAQPSEFWGKLARELLSWDRDFQETQHGTLEDRTVSWFLGGELNASYNCIDRHAFKTPNKTAIIYESDDGTRNRSITFRELLHEVSRLAYVLKDLGVRKGDTVAIYLPMTPEAVTAILACARIGAVHSVIFAGFSSDSLRDRLIDANSKVIITADQGKRGGKTLDIKNIVDQAISSDHSIPVSSVLVYKRTGADIPWTPGRDRWWHQEIEKWPNYIPPERMASEDPLFLLYTSGSTGKPKGIVHTVGGYLLGAAATGKYVFDLHPEDRLFCGGAVGWITGHTYVVYSPLSLGVTTIVFEGTPIFPDPSRYWEIIDRHAITHFYVAPTALRLLKSTGDEHIKYPMRNLRVLGSVGEPIAPEIWKWYHDIVGRGNCHVVDTYWQTETGSHVIAPLAGIISPKPGAATLLLQNIRIGTRVRNICLFFGIEPALLDSQTGKLIQSSDVEGVLAFKQPWPSMARTIWGDHKRYVDTYLNVYKGYYFTGDRARRDSEGFYWIGGRVDHVINVSGHRLSTAEIESALAEYPAVAEVAVVGINDQLTGQAVNAFDFTRVHNIAQPPQCGYGIAAIAGTSTT</sequence>
<feature type="domain" description="FAD-binding PCMH-type" evidence="6">
    <location>
        <begin position="68"/>
        <end position="240"/>
    </location>
</feature>
<dbReference type="InterPro" id="IPR045851">
    <property type="entry name" value="AMP-bd_C_sf"/>
</dbReference>
<gene>
    <name evidence="7" type="ORF">NPX13_g2189</name>
</gene>
<dbReference type="InterPro" id="IPR032387">
    <property type="entry name" value="ACAS_N"/>
</dbReference>
<dbReference type="GO" id="GO:0003987">
    <property type="term" value="F:acetate-CoA ligase activity"/>
    <property type="evidence" value="ECO:0007669"/>
    <property type="project" value="UniProtKB-EC"/>
</dbReference>
<dbReference type="Gene3D" id="3.30.465.10">
    <property type="match status" value="1"/>
</dbReference>
<keyword evidence="5" id="KW-0067">ATP-binding</keyword>
<dbReference type="InterPro" id="IPR011904">
    <property type="entry name" value="Ac_CoA_lig"/>
</dbReference>
<keyword evidence="8" id="KW-1185">Reference proteome</keyword>
<dbReference type="NCBIfam" id="TIGR02188">
    <property type="entry name" value="Ac_CoA_lig_AcsA"/>
    <property type="match status" value="1"/>
</dbReference>
<dbReference type="GO" id="GO:0005829">
    <property type="term" value="C:cytosol"/>
    <property type="evidence" value="ECO:0007669"/>
    <property type="project" value="TreeGrafter"/>
</dbReference>
<dbReference type="VEuPathDB" id="FungiDB:F4678DRAFT_426490"/>
<keyword evidence="4" id="KW-0547">Nucleotide-binding</keyword>
<dbReference type="Pfam" id="PF00501">
    <property type="entry name" value="AMP-binding"/>
    <property type="match status" value="1"/>
</dbReference>
<reference evidence="7" key="1">
    <citation type="submission" date="2022-07" db="EMBL/GenBank/DDBJ databases">
        <title>Genome Sequence of Xylaria arbuscula.</title>
        <authorList>
            <person name="Buettner E."/>
        </authorList>
    </citation>
    <scope>NUCLEOTIDE SEQUENCE</scope>
    <source>
        <strain evidence="7">VT107</strain>
    </source>
</reference>
<evidence type="ECO:0000256" key="3">
    <source>
        <dbReference type="ARBA" id="ARBA00022598"/>
    </source>
</evidence>
<dbReference type="Pfam" id="PF16177">
    <property type="entry name" value="ACAS_N"/>
    <property type="match status" value="1"/>
</dbReference>
<dbReference type="SUPFAM" id="SSF56176">
    <property type="entry name" value="FAD-binding/transporter-associated domain-like"/>
    <property type="match status" value="1"/>
</dbReference>
<dbReference type="GO" id="GO:0071949">
    <property type="term" value="F:FAD binding"/>
    <property type="evidence" value="ECO:0007669"/>
    <property type="project" value="InterPro"/>
</dbReference>
<dbReference type="GO" id="GO:0005524">
    <property type="term" value="F:ATP binding"/>
    <property type="evidence" value="ECO:0007669"/>
    <property type="project" value="UniProtKB-KW"/>
</dbReference>
<dbReference type="PROSITE" id="PS51387">
    <property type="entry name" value="FAD_PCMH"/>
    <property type="match status" value="1"/>
</dbReference>
<protein>
    <recommendedName>
        <fullName evidence="2">acetate--CoA ligase</fullName>
        <ecNumber evidence="2">6.2.1.1</ecNumber>
    </recommendedName>
</protein>
<dbReference type="Gene3D" id="3.40.50.12780">
    <property type="entry name" value="N-terminal domain of ligase-like"/>
    <property type="match status" value="1"/>
</dbReference>
<organism evidence="7 8">
    <name type="scientific">Xylaria arbuscula</name>
    <dbReference type="NCBI Taxonomy" id="114810"/>
    <lineage>
        <taxon>Eukaryota</taxon>
        <taxon>Fungi</taxon>
        <taxon>Dikarya</taxon>
        <taxon>Ascomycota</taxon>
        <taxon>Pezizomycotina</taxon>
        <taxon>Sordariomycetes</taxon>
        <taxon>Xylariomycetidae</taxon>
        <taxon>Xylariales</taxon>
        <taxon>Xylariaceae</taxon>
        <taxon>Xylaria</taxon>
    </lineage>
</organism>
<dbReference type="InterPro" id="IPR016166">
    <property type="entry name" value="FAD-bd_PCMH"/>
</dbReference>
<evidence type="ECO:0000259" key="6">
    <source>
        <dbReference type="PROSITE" id="PS51387"/>
    </source>
</evidence>
<dbReference type="GO" id="GO:0019427">
    <property type="term" value="P:acetyl-CoA biosynthetic process from acetate"/>
    <property type="evidence" value="ECO:0007669"/>
    <property type="project" value="InterPro"/>
</dbReference>